<name>A0A699HC50_TANCI</name>
<dbReference type="InterPro" id="IPR011990">
    <property type="entry name" value="TPR-like_helical_dom_sf"/>
</dbReference>
<proteinExistence type="predicted"/>
<evidence type="ECO:0000256" key="1">
    <source>
        <dbReference type="ARBA" id="ARBA00022737"/>
    </source>
</evidence>
<evidence type="ECO:0000313" key="2">
    <source>
        <dbReference type="EMBL" id="GEX83900.1"/>
    </source>
</evidence>
<dbReference type="Gene3D" id="1.25.40.10">
    <property type="entry name" value="Tetratricopeptide repeat domain"/>
    <property type="match status" value="1"/>
</dbReference>
<dbReference type="Pfam" id="PF01535">
    <property type="entry name" value="PPR"/>
    <property type="match status" value="3"/>
</dbReference>
<organism evidence="2">
    <name type="scientific">Tanacetum cinerariifolium</name>
    <name type="common">Dalmatian daisy</name>
    <name type="synonym">Chrysanthemum cinerariifolium</name>
    <dbReference type="NCBI Taxonomy" id="118510"/>
    <lineage>
        <taxon>Eukaryota</taxon>
        <taxon>Viridiplantae</taxon>
        <taxon>Streptophyta</taxon>
        <taxon>Embryophyta</taxon>
        <taxon>Tracheophyta</taxon>
        <taxon>Spermatophyta</taxon>
        <taxon>Magnoliopsida</taxon>
        <taxon>eudicotyledons</taxon>
        <taxon>Gunneridae</taxon>
        <taxon>Pentapetalae</taxon>
        <taxon>asterids</taxon>
        <taxon>campanulids</taxon>
        <taxon>Asterales</taxon>
        <taxon>Asteraceae</taxon>
        <taxon>Asteroideae</taxon>
        <taxon>Anthemideae</taxon>
        <taxon>Anthemidinae</taxon>
        <taxon>Tanacetum</taxon>
    </lineage>
</organism>
<dbReference type="PANTHER" id="PTHR47926:SF386">
    <property type="entry name" value="PENTATRICOPEPTIDE REPEAT-CONTAINING PROTEIN"/>
    <property type="match status" value="1"/>
</dbReference>
<dbReference type="NCBIfam" id="TIGR00756">
    <property type="entry name" value="PPR"/>
    <property type="match status" value="1"/>
</dbReference>
<comment type="caution">
    <text evidence="2">The sequence shown here is derived from an EMBL/GenBank/DDBJ whole genome shotgun (WGS) entry which is preliminary data.</text>
</comment>
<keyword evidence="1" id="KW-0677">Repeat</keyword>
<dbReference type="AlphaFoldDB" id="A0A699HC50"/>
<dbReference type="InterPro" id="IPR046960">
    <property type="entry name" value="PPR_At4g14850-like_plant"/>
</dbReference>
<accession>A0A699HC50</accession>
<evidence type="ECO:0008006" key="3">
    <source>
        <dbReference type="Google" id="ProtNLM"/>
    </source>
</evidence>
<dbReference type="PANTHER" id="PTHR47926">
    <property type="entry name" value="PENTATRICOPEPTIDE REPEAT-CONTAINING PROTEIN"/>
    <property type="match status" value="1"/>
</dbReference>
<protein>
    <recommendedName>
        <fullName evidence="3">Pentatricopeptide repeat-containing protein</fullName>
    </recommendedName>
</protein>
<dbReference type="GO" id="GO:0003723">
    <property type="term" value="F:RNA binding"/>
    <property type="evidence" value="ECO:0007669"/>
    <property type="project" value="InterPro"/>
</dbReference>
<dbReference type="GO" id="GO:0009451">
    <property type="term" value="P:RNA modification"/>
    <property type="evidence" value="ECO:0007669"/>
    <property type="project" value="InterPro"/>
</dbReference>
<dbReference type="InterPro" id="IPR002885">
    <property type="entry name" value="PPR_rpt"/>
</dbReference>
<sequence>MIGGCRLNGQRSECSKLFDQMHDNGYASDAITFTSLLLACSHCGLIEDGCKFFDLMVTKYKIQPTMEHWTCIIDMLGRGNDLEEAYDVIETGISHKYSDDVPLDSVDVWEALLSACRNNMSMELGESSNKRFDEATEIRKVFGDGKMMKKPGLSSLKSYID</sequence>
<gene>
    <name evidence="2" type="ORF">Tci_355875</name>
</gene>
<reference evidence="2" key="1">
    <citation type="journal article" date="2019" name="Sci. Rep.">
        <title>Draft genome of Tanacetum cinerariifolium, the natural source of mosquito coil.</title>
        <authorList>
            <person name="Yamashiro T."/>
            <person name="Shiraishi A."/>
            <person name="Satake H."/>
            <person name="Nakayama K."/>
        </authorList>
    </citation>
    <scope>NUCLEOTIDE SEQUENCE</scope>
</reference>
<dbReference type="EMBL" id="BKCJ010133508">
    <property type="protein sequence ID" value="GEX83900.1"/>
    <property type="molecule type" value="Genomic_DNA"/>
</dbReference>